<dbReference type="GO" id="GO:0005516">
    <property type="term" value="F:calmodulin binding"/>
    <property type="evidence" value="ECO:0007669"/>
    <property type="project" value="UniProtKB-KW"/>
</dbReference>
<feature type="region of interest" description="Disordered" evidence="4">
    <location>
        <begin position="39"/>
        <end position="59"/>
    </location>
</feature>
<dbReference type="Pfam" id="PF13178">
    <property type="entry name" value="DUF4005"/>
    <property type="match status" value="1"/>
</dbReference>
<organism evidence="6 7">
    <name type="scientific">Iris pallida</name>
    <name type="common">Sweet iris</name>
    <dbReference type="NCBI Taxonomy" id="29817"/>
    <lineage>
        <taxon>Eukaryota</taxon>
        <taxon>Viridiplantae</taxon>
        <taxon>Streptophyta</taxon>
        <taxon>Embryophyta</taxon>
        <taxon>Tracheophyta</taxon>
        <taxon>Spermatophyta</taxon>
        <taxon>Magnoliopsida</taxon>
        <taxon>Liliopsida</taxon>
        <taxon>Asparagales</taxon>
        <taxon>Iridaceae</taxon>
        <taxon>Iridoideae</taxon>
        <taxon>Irideae</taxon>
        <taxon>Iris</taxon>
    </lineage>
</organism>
<dbReference type="EMBL" id="JANAVB010042619">
    <property type="protein sequence ID" value="KAJ6793837.1"/>
    <property type="molecule type" value="Genomic_DNA"/>
</dbReference>
<gene>
    <name evidence="6" type="ORF">M6B38_233840</name>
</gene>
<accession>A0AAX6DPX8</accession>
<evidence type="ECO:0000313" key="6">
    <source>
        <dbReference type="EMBL" id="KAJ6793837.1"/>
    </source>
</evidence>
<dbReference type="AlphaFoldDB" id="A0AAX6DPX8"/>
<reference evidence="6" key="2">
    <citation type="submission" date="2023-04" db="EMBL/GenBank/DDBJ databases">
        <authorList>
            <person name="Bruccoleri R.E."/>
            <person name="Oakeley E.J."/>
            <person name="Faust A.-M."/>
            <person name="Dessus-Babus S."/>
            <person name="Altorfer M."/>
            <person name="Burckhardt D."/>
            <person name="Oertli M."/>
            <person name="Naumann U."/>
            <person name="Petersen F."/>
            <person name="Wong J."/>
        </authorList>
    </citation>
    <scope>NUCLEOTIDE SEQUENCE</scope>
    <source>
        <strain evidence="6">GSM-AAB239-AS_SAM_17_03QT</strain>
        <tissue evidence="6">Leaf</tissue>
    </source>
</reference>
<evidence type="ECO:0000313" key="7">
    <source>
        <dbReference type="Proteomes" id="UP001140949"/>
    </source>
</evidence>
<feature type="region of interest" description="Disordered" evidence="4">
    <location>
        <begin position="383"/>
        <end position="410"/>
    </location>
</feature>
<name>A0AAX6DPX8_IRIPA</name>
<keyword evidence="7" id="KW-1185">Reference proteome</keyword>
<evidence type="ECO:0000259" key="5">
    <source>
        <dbReference type="Pfam" id="PF13178"/>
    </source>
</evidence>
<dbReference type="PANTHER" id="PTHR32295">
    <property type="entry name" value="IQ-DOMAIN 5-RELATED"/>
    <property type="match status" value="1"/>
</dbReference>
<comment type="caution">
    <text evidence="6">The sequence shown here is derived from an EMBL/GenBank/DDBJ whole genome shotgun (WGS) entry which is preliminary data.</text>
</comment>
<comment type="similarity">
    <text evidence="2">Belongs to the IQD family.</text>
</comment>
<dbReference type="InterPro" id="IPR000048">
    <property type="entry name" value="IQ_motif_EF-hand-BS"/>
</dbReference>
<feature type="domain" description="DUF4005" evidence="5">
    <location>
        <begin position="309"/>
        <end position="360"/>
    </location>
</feature>
<dbReference type="PROSITE" id="PS50096">
    <property type="entry name" value="IQ"/>
    <property type="match status" value="2"/>
</dbReference>
<evidence type="ECO:0000256" key="3">
    <source>
        <dbReference type="ARBA" id="ARBA00024378"/>
    </source>
</evidence>
<dbReference type="Pfam" id="PF00612">
    <property type="entry name" value="IQ"/>
    <property type="match status" value="1"/>
</dbReference>
<comment type="subunit">
    <text evidence="3">Binds to multiple calmodulin (CaM) in the presence of Ca(2+) and CaM-like proteins.</text>
</comment>
<dbReference type="InterPro" id="IPR025064">
    <property type="entry name" value="DUF4005"/>
</dbReference>
<evidence type="ECO:0000256" key="1">
    <source>
        <dbReference type="ARBA" id="ARBA00022860"/>
    </source>
</evidence>
<keyword evidence="1" id="KW-0112">Calmodulin-binding</keyword>
<evidence type="ECO:0000256" key="2">
    <source>
        <dbReference type="ARBA" id="ARBA00024341"/>
    </source>
</evidence>
<dbReference type="PANTHER" id="PTHR32295:SF41">
    <property type="entry name" value="PROTEIN IQ-DOMAIN 11"/>
    <property type="match status" value="1"/>
</dbReference>
<proteinExistence type="inferred from homology"/>
<sequence length="429" mass="48796">MARKKNWFERLKRFFSSGTKSKQEKKEKRKKVWLFGRRNSRCPLPLPAPSLERSKSLKEAEEEQSKHAVAVAVATAAAAEAAVAAAQAAVKVVRLTRPPLSYPYPRAQELAAIKIQTAFRALLARRALRALKGLVKLQALIRGQAVRQQTTATLRGLQSLMKIQSQTRASRVRAAEEDWADEEKYMVYGKATGSTLQQNINRRWDSSSLSKEELIALLNNRREAALKRERALEYAFSHQERRRPMTPVSKEFEANFQERRWSWLDQWVGEQPLDKDIPEIFPSPRRDENTIDKVEETQLRYLARRSFTQSRRTSLRDDDSFSSSPSFPSYMASTASTKARFRSLSTPKQRLRTIDSCSEYCVPYTGRLLSPLPSNVSEAGLAKSSKMLKSPRLKAHGESPPVKSDRSSKCLSFDSECSILNWDQPSGVR</sequence>
<reference evidence="6" key="1">
    <citation type="journal article" date="2023" name="GigaByte">
        <title>Genome assembly of the bearded iris, Iris pallida Lam.</title>
        <authorList>
            <person name="Bruccoleri R.E."/>
            <person name="Oakeley E.J."/>
            <person name="Faust A.M.E."/>
            <person name="Altorfer M."/>
            <person name="Dessus-Babus S."/>
            <person name="Burckhardt D."/>
            <person name="Oertli M."/>
            <person name="Naumann U."/>
            <person name="Petersen F."/>
            <person name="Wong J."/>
        </authorList>
    </citation>
    <scope>NUCLEOTIDE SEQUENCE</scope>
    <source>
        <strain evidence="6">GSM-AAB239-AS_SAM_17_03QT</strain>
    </source>
</reference>
<dbReference type="Proteomes" id="UP001140949">
    <property type="component" value="Unassembled WGS sequence"/>
</dbReference>
<evidence type="ECO:0000256" key="4">
    <source>
        <dbReference type="SAM" id="MobiDB-lite"/>
    </source>
</evidence>
<protein>
    <submittedName>
        <fullName evidence="6">Protein IQ-DOMAIN 14-like</fullName>
    </submittedName>
</protein>